<dbReference type="EMBL" id="HBUF01186798">
    <property type="protein sequence ID" value="CAG6656957.1"/>
    <property type="molecule type" value="Transcribed_RNA"/>
</dbReference>
<reference evidence="2" key="1">
    <citation type="submission" date="2021-05" db="EMBL/GenBank/DDBJ databases">
        <authorList>
            <person name="Alioto T."/>
            <person name="Alioto T."/>
            <person name="Gomez Garrido J."/>
        </authorList>
    </citation>
    <scope>NUCLEOTIDE SEQUENCE</scope>
</reference>
<dbReference type="AlphaFoldDB" id="A0A8D8WE68"/>
<feature type="region of interest" description="Disordered" evidence="1">
    <location>
        <begin position="1"/>
        <end position="36"/>
    </location>
</feature>
<sequence>MWHTEQYHTVGPGLDSMPARSRSMRSSTAGRSSSMTEKTEWVCRWGGGIDGLWSVLKLKLVLLLLRVVLGQRPNHREDQKRKHKNAIMCSKHYLEARGAKTKIPSSIPSRQSVDR</sequence>
<evidence type="ECO:0000313" key="2">
    <source>
        <dbReference type="EMBL" id="CAG6656957.1"/>
    </source>
</evidence>
<feature type="compositionally biased region" description="Low complexity" evidence="1">
    <location>
        <begin position="16"/>
        <end position="36"/>
    </location>
</feature>
<organism evidence="2">
    <name type="scientific">Cacopsylla melanoneura</name>
    <dbReference type="NCBI Taxonomy" id="428564"/>
    <lineage>
        <taxon>Eukaryota</taxon>
        <taxon>Metazoa</taxon>
        <taxon>Ecdysozoa</taxon>
        <taxon>Arthropoda</taxon>
        <taxon>Hexapoda</taxon>
        <taxon>Insecta</taxon>
        <taxon>Pterygota</taxon>
        <taxon>Neoptera</taxon>
        <taxon>Paraneoptera</taxon>
        <taxon>Hemiptera</taxon>
        <taxon>Sternorrhyncha</taxon>
        <taxon>Psylloidea</taxon>
        <taxon>Psyllidae</taxon>
        <taxon>Psyllinae</taxon>
        <taxon>Cacopsylla</taxon>
    </lineage>
</organism>
<accession>A0A8D8WE68</accession>
<evidence type="ECO:0000256" key="1">
    <source>
        <dbReference type="SAM" id="MobiDB-lite"/>
    </source>
</evidence>
<proteinExistence type="predicted"/>
<name>A0A8D8WE68_9HEMI</name>
<protein>
    <submittedName>
        <fullName evidence="2">Uncharacterized protein</fullName>
    </submittedName>
</protein>